<evidence type="ECO:0000313" key="15">
    <source>
        <dbReference type="Proteomes" id="UP000007801"/>
    </source>
</evidence>
<sequence>MSRSGDRDGHTRDNTNLAGSGDSMGSMGSRQLTPAQMHSYQETTGLSVEQLEQLNTRFRALDRHQRGYLTPTDLLRIPQLVQNPLHRQIVDGFFPTCDPSARLTFAQFVETCATFMVPQYGGNGAPCRNTRAQKLRLLSKMFDTRRIGRIRRDDFRFIMRCLLTPDTEEPQSEQDKPKEDQKDTSNPKDTMAPKSQEDTKSLQDPGSSQETKDLEEESESLEETNSPPETKTLQDTKTKKDTKTKVAKKLQYTKTQKGLKSQKDPIKPPEDRPKPVPLSKEQIADAELEAEFTLLEHQAFGSLTCEEVSYEEFEERLGSANIDGRLSIAKWLMEDADDLLGARFRRYGIANSNNDANGTTPGTILPGNAANNNNTKKDESIFQFFFSLLDVLYQ</sequence>
<dbReference type="GO" id="GO:0005737">
    <property type="term" value="C:cytoplasm"/>
    <property type="evidence" value="ECO:0007669"/>
    <property type="project" value="UniProtKB-SubCell"/>
</dbReference>
<dbReference type="GO" id="GO:0005886">
    <property type="term" value="C:plasma membrane"/>
    <property type="evidence" value="ECO:0007669"/>
    <property type="project" value="UniProtKB-SubCell"/>
</dbReference>
<evidence type="ECO:0000256" key="13">
    <source>
        <dbReference type="SAM" id="MobiDB-lite"/>
    </source>
</evidence>
<protein>
    <submittedName>
        <fullName evidence="14">Uncharacterized protein</fullName>
    </submittedName>
</protein>
<feature type="compositionally biased region" description="Basic and acidic residues" evidence="13">
    <location>
        <begin position="261"/>
        <end position="274"/>
    </location>
</feature>
<feature type="compositionally biased region" description="Basic and acidic residues" evidence="13">
    <location>
        <begin position="232"/>
        <end position="244"/>
    </location>
</feature>
<evidence type="ECO:0000256" key="12">
    <source>
        <dbReference type="ARBA" id="ARBA00023288"/>
    </source>
</evidence>
<dbReference type="InterPro" id="IPR011992">
    <property type="entry name" value="EF-hand-dom_pair"/>
</dbReference>
<name>B3MSC8_DROAN</name>
<keyword evidence="15" id="KW-1185">Reference proteome</keyword>
<keyword evidence="7" id="KW-0519">Myristate</keyword>
<keyword evidence="3" id="KW-0813">Transport</keyword>
<evidence type="ECO:0000256" key="8">
    <source>
        <dbReference type="ARBA" id="ARBA00022723"/>
    </source>
</evidence>
<dbReference type="Gene3D" id="1.10.238.10">
    <property type="entry name" value="EF-hand"/>
    <property type="match status" value="1"/>
</dbReference>
<keyword evidence="8" id="KW-0479">Metal-binding</keyword>
<dbReference type="InterPro" id="IPR051875">
    <property type="entry name" value="Calcineurin_B_homologous"/>
</dbReference>
<evidence type="ECO:0000313" key="14">
    <source>
        <dbReference type="EMBL" id="EDV34683.2"/>
    </source>
</evidence>
<feature type="compositionally biased region" description="Basic and acidic residues" evidence="13">
    <location>
        <begin position="1"/>
        <end position="13"/>
    </location>
</feature>
<evidence type="ECO:0000256" key="4">
    <source>
        <dbReference type="ARBA" id="ARBA00022475"/>
    </source>
</evidence>
<comment type="subcellular location">
    <subcellularLocation>
        <location evidence="1">Cell membrane</location>
    </subcellularLocation>
    <subcellularLocation>
        <location evidence="2">Cytoplasm</location>
    </subcellularLocation>
</comment>
<keyword evidence="9" id="KW-0677">Repeat</keyword>
<feature type="region of interest" description="Disordered" evidence="13">
    <location>
        <begin position="1"/>
        <end position="30"/>
    </location>
</feature>
<dbReference type="HOGENOM" id="CLU_1220813_0_0_1"/>
<feature type="compositionally biased region" description="Acidic residues" evidence="13">
    <location>
        <begin position="213"/>
        <end position="222"/>
    </location>
</feature>
<evidence type="ECO:0000256" key="1">
    <source>
        <dbReference type="ARBA" id="ARBA00004236"/>
    </source>
</evidence>
<evidence type="ECO:0000256" key="6">
    <source>
        <dbReference type="ARBA" id="ARBA00022553"/>
    </source>
</evidence>
<evidence type="ECO:0000256" key="10">
    <source>
        <dbReference type="ARBA" id="ARBA00022837"/>
    </source>
</evidence>
<dbReference type="SMR" id="B3MSC8"/>
<dbReference type="Proteomes" id="UP000007801">
    <property type="component" value="Unassembled WGS sequence"/>
</dbReference>
<feature type="region of interest" description="Disordered" evidence="13">
    <location>
        <begin position="166"/>
        <end position="278"/>
    </location>
</feature>
<reference evidence="14 15" key="1">
    <citation type="journal article" date="2007" name="Nature">
        <title>Evolution of genes and genomes on the Drosophila phylogeny.</title>
        <authorList>
            <consortium name="Drosophila 12 Genomes Consortium"/>
            <person name="Clark A.G."/>
            <person name="Eisen M.B."/>
            <person name="Smith D.R."/>
            <person name="Bergman C.M."/>
            <person name="Oliver B."/>
            <person name="Markow T.A."/>
            <person name="Kaufman T.C."/>
            <person name="Kellis M."/>
            <person name="Gelbart W."/>
            <person name="Iyer V.N."/>
            <person name="Pollard D.A."/>
            <person name="Sackton T.B."/>
            <person name="Larracuente A.M."/>
            <person name="Singh N.D."/>
            <person name="Abad J.P."/>
            <person name="Abt D.N."/>
            <person name="Adryan B."/>
            <person name="Aguade M."/>
            <person name="Akashi H."/>
            <person name="Anderson W.W."/>
            <person name="Aquadro C.F."/>
            <person name="Ardell D.H."/>
            <person name="Arguello R."/>
            <person name="Artieri C.G."/>
            <person name="Barbash D.A."/>
            <person name="Barker D."/>
            <person name="Barsanti P."/>
            <person name="Batterham P."/>
            <person name="Batzoglou S."/>
            <person name="Begun D."/>
            <person name="Bhutkar A."/>
            <person name="Blanco E."/>
            <person name="Bosak S.A."/>
            <person name="Bradley R.K."/>
            <person name="Brand A.D."/>
            <person name="Brent M.R."/>
            <person name="Brooks A.N."/>
            <person name="Brown R.H."/>
            <person name="Butlin R.K."/>
            <person name="Caggese C."/>
            <person name="Calvi B.R."/>
            <person name="Bernardo de Carvalho A."/>
            <person name="Caspi A."/>
            <person name="Castrezana S."/>
            <person name="Celniker S.E."/>
            <person name="Chang J.L."/>
            <person name="Chapple C."/>
            <person name="Chatterji S."/>
            <person name="Chinwalla A."/>
            <person name="Civetta A."/>
            <person name="Clifton S.W."/>
            <person name="Comeron J.M."/>
            <person name="Costello J.C."/>
            <person name="Coyne J.A."/>
            <person name="Daub J."/>
            <person name="David R.G."/>
            <person name="Delcher A.L."/>
            <person name="Delehaunty K."/>
            <person name="Do C.B."/>
            <person name="Ebling H."/>
            <person name="Edwards K."/>
            <person name="Eickbush T."/>
            <person name="Evans J.D."/>
            <person name="Filipski A."/>
            <person name="Findeiss S."/>
            <person name="Freyhult E."/>
            <person name="Fulton L."/>
            <person name="Fulton R."/>
            <person name="Garcia A.C."/>
            <person name="Gardiner A."/>
            <person name="Garfield D.A."/>
            <person name="Garvin B.E."/>
            <person name="Gibson G."/>
            <person name="Gilbert D."/>
            <person name="Gnerre S."/>
            <person name="Godfrey J."/>
            <person name="Good R."/>
            <person name="Gotea V."/>
            <person name="Gravely B."/>
            <person name="Greenberg A.J."/>
            <person name="Griffiths-Jones S."/>
            <person name="Gross S."/>
            <person name="Guigo R."/>
            <person name="Gustafson E.A."/>
            <person name="Haerty W."/>
            <person name="Hahn M.W."/>
            <person name="Halligan D.L."/>
            <person name="Halpern A.L."/>
            <person name="Halter G.M."/>
            <person name="Han M.V."/>
            <person name="Heger A."/>
            <person name="Hillier L."/>
            <person name="Hinrichs A.S."/>
            <person name="Holmes I."/>
            <person name="Hoskins R.A."/>
            <person name="Hubisz M.J."/>
            <person name="Hultmark D."/>
            <person name="Huntley M.A."/>
            <person name="Jaffe D.B."/>
            <person name="Jagadeeshan S."/>
            <person name="Jeck W.R."/>
            <person name="Johnson J."/>
            <person name="Jones C.D."/>
            <person name="Jordan W.C."/>
            <person name="Karpen G.H."/>
            <person name="Kataoka E."/>
            <person name="Keightley P.D."/>
            <person name="Kheradpour P."/>
            <person name="Kirkness E.F."/>
            <person name="Koerich L.B."/>
            <person name="Kristiansen K."/>
            <person name="Kudrna D."/>
            <person name="Kulathinal R.J."/>
            <person name="Kumar S."/>
            <person name="Kwok R."/>
            <person name="Lander E."/>
            <person name="Langley C.H."/>
            <person name="Lapoint R."/>
            <person name="Lazzaro B.P."/>
            <person name="Lee S.J."/>
            <person name="Levesque L."/>
            <person name="Li R."/>
            <person name="Lin C.F."/>
            <person name="Lin M.F."/>
            <person name="Lindblad-Toh K."/>
            <person name="Llopart A."/>
            <person name="Long M."/>
            <person name="Low L."/>
            <person name="Lozovsky E."/>
            <person name="Lu J."/>
            <person name="Luo M."/>
            <person name="Machado C.A."/>
            <person name="Makalowski W."/>
            <person name="Marzo M."/>
            <person name="Matsuda M."/>
            <person name="Matzkin L."/>
            <person name="McAllister B."/>
            <person name="McBride C.S."/>
            <person name="McKernan B."/>
            <person name="McKernan K."/>
            <person name="Mendez-Lago M."/>
            <person name="Minx P."/>
            <person name="Mollenhauer M.U."/>
            <person name="Montooth K."/>
            <person name="Mount S.M."/>
            <person name="Mu X."/>
            <person name="Myers E."/>
            <person name="Negre B."/>
            <person name="Newfeld S."/>
            <person name="Nielsen R."/>
            <person name="Noor M.A."/>
            <person name="O'Grady P."/>
            <person name="Pachter L."/>
            <person name="Papaceit M."/>
            <person name="Parisi M.J."/>
            <person name="Parisi M."/>
            <person name="Parts L."/>
            <person name="Pedersen J.S."/>
            <person name="Pesole G."/>
            <person name="Phillippy A.M."/>
            <person name="Ponting C.P."/>
            <person name="Pop M."/>
            <person name="Porcelli D."/>
            <person name="Powell J.R."/>
            <person name="Prohaska S."/>
            <person name="Pruitt K."/>
            <person name="Puig M."/>
            <person name="Quesneville H."/>
            <person name="Ram K.R."/>
            <person name="Rand D."/>
            <person name="Rasmussen M.D."/>
            <person name="Reed L.K."/>
            <person name="Reenan R."/>
            <person name="Reily A."/>
            <person name="Remington K.A."/>
            <person name="Rieger T.T."/>
            <person name="Ritchie M.G."/>
            <person name="Robin C."/>
            <person name="Rogers Y.H."/>
            <person name="Rohde C."/>
            <person name="Rozas J."/>
            <person name="Rubenfield M.J."/>
            <person name="Ruiz A."/>
            <person name="Russo S."/>
            <person name="Salzberg S.L."/>
            <person name="Sanchez-Gracia A."/>
            <person name="Saranga D.J."/>
            <person name="Sato H."/>
            <person name="Schaeffer S.W."/>
            <person name="Schatz M.C."/>
            <person name="Schlenke T."/>
            <person name="Schwartz R."/>
            <person name="Segarra C."/>
            <person name="Singh R.S."/>
            <person name="Sirot L."/>
            <person name="Sirota M."/>
            <person name="Sisneros N.B."/>
            <person name="Smith C.D."/>
            <person name="Smith T.F."/>
            <person name="Spieth J."/>
            <person name="Stage D.E."/>
            <person name="Stark A."/>
            <person name="Stephan W."/>
            <person name="Strausberg R.L."/>
            <person name="Strempel S."/>
            <person name="Sturgill D."/>
            <person name="Sutton G."/>
            <person name="Sutton G.G."/>
            <person name="Tao W."/>
            <person name="Teichmann S."/>
            <person name="Tobari Y.N."/>
            <person name="Tomimura Y."/>
            <person name="Tsolas J.M."/>
            <person name="Valente V.L."/>
            <person name="Venter E."/>
            <person name="Venter J.C."/>
            <person name="Vicario S."/>
            <person name="Vieira F.G."/>
            <person name="Vilella A.J."/>
            <person name="Villasante A."/>
            <person name="Walenz B."/>
            <person name="Wang J."/>
            <person name="Wasserman M."/>
            <person name="Watts T."/>
            <person name="Wilson D."/>
            <person name="Wilson R.K."/>
            <person name="Wing R.A."/>
            <person name="Wolfner M.F."/>
            <person name="Wong A."/>
            <person name="Wong G.K."/>
            <person name="Wu C.I."/>
            <person name="Wu G."/>
            <person name="Yamamoto D."/>
            <person name="Yang H.P."/>
            <person name="Yang S.P."/>
            <person name="Yorke J.A."/>
            <person name="Yoshida K."/>
            <person name="Zdobnov E."/>
            <person name="Zhang P."/>
            <person name="Zhang Y."/>
            <person name="Zimin A.V."/>
            <person name="Baldwin J."/>
            <person name="Abdouelleil A."/>
            <person name="Abdulkadir J."/>
            <person name="Abebe A."/>
            <person name="Abera B."/>
            <person name="Abreu J."/>
            <person name="Acer S.C."/>
            <person name="Aftuck L."/>
            <person name="Alexander A."/>
            <person name="An P."/>
            <person name="Anderson E."/>
            <person name="Anderson S."/>
            <person name="Arachi H."/>
            <person name="Azer M."/>
            <person name="Bachantsang P."/>
            <person name="Barry A."/>
            <person name="Bayul T."/>
            <person name="Berlin A."/>
            <person name="Bessette D."/>
            <person name="Bloom T."/>
            <person name="Blye J."/>
            <person name="Boguslavskiy L."/>
            <person name="Bonnet C."/>
            <person name="Boukhgalter B."/>
            <person name="Bourzgui I."/>
            <person name="Brown A."/>
            <person name="Cahill P."/>
            <person name="Channer S."/>
            <person name="Cheshatsang Y."/>
            <person name="Chuda L."/>
            <person name="Citroen M."/>
            <person name="Collymore A."/>
            <person name="Cooke P."/>
            <person name="Costello M."/>
            <person name="D'Aco K."/>
            <person name="Daza R."/>
            <person name="De Haan G."/>
            <person name="DeGray S."/>
            <person name="DeMaso C."/>
            <person name="Dhargay N."/>
            <person name="Dooley K."/>
            <person name="Dooley E."/>
            <person name="Doricent M."/>
            <person name="Dorje P."/>
            <person name="Dorjee K."/>
            <person name="Dupes A."/>
            <person name="Elong R."/>
            <person name="Falk J."/>
            <person name="Farina A."/>
            <person name="Faro S."/>
            <person name="Ferguson D."/>
            <person name="Fisher S."/>
            <person name="Foley C.D."/>
            <person name="Franke A."/>
            <person name="Friedrich D."/>
            <person name="Gadbois L."/>
            <person name="Gearin G."/>
            <person name="Gearin C.R."/>
            <person name="Giannoukos G."/>
            <person name="Goode T."/>
            <person name="Graham J."/>
            <person name="Grandbois E."/>
            <person name="Grewal S."/>
            <person name="Gyaltsen K."/>
            <person name="Hafez N."/>
            <person name="Hagos B."/>
            <person name="Hall J."/>
            <person name="Henson C."/>
            <person name="Hollinger A."/>
            <person name="Honan T."/>
            <person name="Huard M.D."/>
            <person name="Hughes L."/>
            <person name="Hurhula B."/>
            <person name="Husby M.E."/>
            <person name="Kamat A."/>
            <person name="Kanga B."/>
            <person name="Kashin S."/>
            <person name="Khazanovich D."/>
            <person name="Kisner P."/>
            <person name="Lance K."/>
            <person name="Lara M."/>
            <person name="Lee W."/>
            <person name="Lennon N."/>
            <person name="Letendre F."/>
            <person name="LeVine R."/>
            <person name="Lipovsky A."/>
            <person name="Liu X."/>
            <person name="Liu J."/>
            <person name="Liu S."/>
            <person name="Lokyitsang T."/>
            <person name="Lokyitsang Y."/>
            <person name="Lubonja R."/>
            <person name="Lui A."/>
            <person name="MacDonald P."/>
            <person name="Magnisalis V."/>
            <person name="Maru K."/>
            <person name="Matthews C."/>
            <person name="McCusker W."/>
            <person name="McDonough S."/>
            <person name="Mehta T."/>
            <person name="Meldrim J."/>
            <person name="Meneus L."/>
            <person name="Mihai O."/>
            <person name="Mihalev A."/>
            <person name="Mihova T."/>
            <person name="Mittelman R."/>
            <person name="Mlenga V."/>
            <person name="Montmayeur A."/>
            <person name="Mulrain L."/>
            <person name="Navidi A."/>
            <person name="Naylor J."/>
            <person name="Negash T."/>
            <person name="Nguyen T."/>
            <person name="Nguyen N."/>
            <person name="Nicol R."/>
            <person name="Norbu C."/>
            <person name="Norbu N."/>
            <person name="Novod N."/>
            <person name="O'Neill B."/>
            <person name="Osman S."/>
            <person name="Markiewicz E."/>
            <person name="Oyono O.L."/>
            <person name="Patti C."/>
            <person name="Phunkhang P."/>
            <person name="Pierre F."/>
            <person name="Priest M."/>
            <person name="Raghuraman S."/>
            <person name="Rege F."/>
            <person name="Reyes R."/>
            <person name="Rise C."/>
            <person name="Rogov P."/>
            <person name="Ross K."/>
            <person name="Ryan E."/>
            <person name="Settipalli S."/>
            <person name="Shea T."/>
            <person name="Sherpa N."/>
            <person name="Shi L."/>
            <person name="Shih D."/>
            <person name="Sparrow T."/>
            <person name="Spaulding J."/>
            <person name="Stalker J."/>
            <person name="Stange-Thomann N."/>
            <person name="Stavropoulos S."/>
            <person name="Stone C."/>
            <person name="Strader C."/>
            <person name="Tesfaye S."/>
            <person name="Thomson T."/>
            <person name="Thoulutsang Y."/>
            <person name="Thoulutsang D."/>
            <person name="Topham K."/>
            <person name="Topping I."/>
            <person name="Tsamla T."/>
            <person name="Vassiliev H."/>
            <person name="Vo A."/>
            <person name="Wangchuk T."/>
            <person name="Wangdi T."/>
            <person name="Weiand M."/>
            <person name="Wilkinson J."/>
            <person name="Wilson A."/>
            <person name="Yadav S."/>
            <person name="Young G."/>
            <person name="Yu Q."/>
            <person name="Zembek L."/>
            <person name="Zhong D."/>
            <person name="Zimmer A."/>
            <person name="Zwirko Z."/>
            <person name="Jaffe D.B."/>
            <person name="Alvarez P."/>
            <person name="Brockman W."/>
            <person name="Butler J."/>
            <person name="Chin C."/>
            <person name="Gnerre S."/>
            <person name="Grabherr M."/>
            <person name="Kleber M."/>
            <person name="Mauceli E."/>
            <person name="MacCallum I."/>
        </authorList>
    </citation>
    <scope>NUCLEOTIDE SEQUENCE [LARGE SCALE GENOMIC DNA]</scope>
    <source>
        <strain evidence="15">Tucson 14024-0371.13</strain>
    </source>
</reference>
<dbReference type="AlphaFoldDB" id="B3MSC8"/>
<feature type="compositionally biased region" description="Low complexity" evidence="13">
    <location>
        <begin position="19"/>
        <end position="29"/>
    </location>
</feature>
<evidence type="ECO:0000256" key="3">
    <source>
        <dbReference type="ARBA" id="ARBA00022448"/>
    </source>
</evidence>
<dbReference type="STRING" id="7217.B3MSC8"/>
<evidence type="ECO:0000256" key="2">
    <source>
        <dbReference type="ARBA" id="ARBA00004496"/>
    </source>
</evidence>
<keyword evidence="10" id="KW-0106">Calcium</keyword>
<keyword evidence="5" id="KW-0963">Cytoplasm</keyword>
<organism evidence="14 15">
    <name type="scientific">Drosophila ananassae</name>
    <name type="common">Fruit fly</name>
    <dbReference type="NCBI Taxonomy" id="7217"/>
    <lineage>
        <taxon>Eukaryota</taxon>
        <taxon>Metazoa</taxon>
        <taxon>Ecdysozoa</taxon>
        <taxon>Arthropoda</taxon>
        <taxon>Hexapoda</taxon>
        <taxon>Insecta</taxon>
        <taxon>Pterygota</taxon>
        <taxon>Neoptera</taxon>
        <taxon>Endopterygota</taxon>
        <taxon>Diptera</taxon>
        <taxon>Brachycera</taxon>
        <taxon>Muscomorpha</taxon>
        <taxon>Ephydroidea</taxon>
        <taxon>Drosophilidae</taxon>
        <taxon>Drosophila</taxon>
        <taxon>Sophophora</taxon>
    </lineage>
</organism>
<proteinExistence type="predicted"/>
<dbReference type="eggNOG" id="KOG0034">
    <property type="taxonomic scope" value="Eukaryota"/>
</dbReference>
<evidence type="ECO:0000256" key="5">
    <source>
        <dbReference type="ARBA" id="ARBA00022490"/>
    </source>
</evidence>
<keyword evidence="11" id="KW-0472">Membrane</keyword>
<evidence type="ECO:0000256" key="11">
    <source>
        <dbReference type="ARBA" id="ARBA00023136"/>
    </source>
</evidence>
<keyword evidence="6" id="KW-0597">Phosphoprotein</keyword>
<accession>B3MSC8</accession>
<keyword evidence="4" id="KW-1003">Cell membrane</keyword>
<dbReference type="OrthoDB" id="191686at2759"/>
<dbReference type="EMBL" id="CH902622">
    <property type="protein sequence ID" value="EDV34683.2"/>
    <property type="molecule type" value="Genomic_DNA"/>
</dbReference>
<keyword evidence="12" id="KW-0449">Lipoprotein</keyword>
<dbReference type="GeneID" id="6504124"/>
<gene>
    <name evidence="14" type="primary">Dana\GF21441</name>
    <name evidence="14" type="synonym">dana_GLEANR_4639</name>
    <name evidence="14" type="ORF">GF21441</name>
</gene>
<dbReference type="GO" id="GO:0046872">
    <property type="term" value="F:metal ion binding"/>
    <property type="evidence" value="ECO:0007669"/>
    <property type="project" value="UniProtKB-KW"/>
</dbReference>
<evidence type="ECO:0000256" key="9">
    <source>
        <dbReference type="ARBA" id="ARBA00022737"/>
    </source>
</evidence>
<dbReference type="PANTHER" id="PTHR46002">
    <property type="entry name" value="EG:114D9.1 PROTEIN-RELATED"/>
    <property type="match status" value="1"/>
</dbReference>
<evidence type="ECO:0000256" key="7">
    <source>
        <dbReference type="ARBA" id="ARBA00022707"/>
    </source>
</evidence>
<dbReference type="KEGG" id="dan:6504124"/>
<dbReference type="InParanoid" id="B3MSC8"/>
<dbReference type="FunCoup" id="B3MSC8">
    <property type="interactions" value="7"/>
</dbReference>
<feature type="compositionally biased region" description="Basic and acidic residues" evidence="13">
    <location>
        <begin position="173"/>
        <end position="186"/>
    </location>
</feature>
<dbReference type="SUPFAM" id="SSF47473">
    <property type="entry name" value="EF-hand"/>
    <property type="match status" value="1"/>
</dbReference>